<dbReference type="EMBL" id="FLUQ01000004">
    <property type="protein sequence ID" value="SBW08279.1"/>
    <property type="molecule type" value="Genomic_DNA"/>
</dbReference>
<reference evidence="2" key="1">
    <citation type="submission" date="2016-04" db="EMBL/GenBank/DDBJ databases">
        <authorList>
            <person name="Evans L.H."/>
            <person name="Alamgir A."/>
            <person name="Owens N."/>
            <person name="Weber N.D."/>
            <person name="Virtaneva K."/>
            <person name="Barbian K."/>
            <person name="Babar A."/>
            <person name="Rosenke K."/>
        </authorList>
    </citation>
    <scope>NUCLEOTIDE SEQUENCE</scope>
    <source>
        <strain evidence="2">86</strain>
    </source>
</reference>
<feature type="coiled-coil region" evidence="1">
    <location>
        <begin position="176"/>
        <end position="226"/>
    </location>
</feature>
<name>A0A212K964_9DELT</name>
<evidence type="ECO:0000313" key="2">
    <source>
        <dbReference type="EMBL" id="SBW08279.1"/>
    </source>
</evidence>
<accession>A0A212K964</accession>
<dbReference type="Pfam" id="PF14335">
    <property type="entry name" value="DUF4391"/>
    <property type="match status" value="1"/>
</dbReference>
<proteinExistence type="predicted"/>
<evidence type="ECO:0008006" key="3">
    <source>
        <dbReference type="Google" id="ProtNLM"/>
    </source>
</evidence>
<gene>
    <name evidence="2" type="ORF">KL86DPRO_40061</name>
</gene>
<protein>
    <recommendedName>
        <fullName evidence="3">Methyl-accepting chemotaxis protein</fullName>
    </recommendedName>
</protein>
<dbReference type="AlphaFoldDB" id="A0A212K964"/>
<sequence length="226" mass="26026">MRESMFALPESTQFEKRIPKQKFYANLSITPALKRVFTEQIDTVTWRNKLSAQTLNVAKGERVEELEIFLIKLRQRSLDNTVLELIDREIPYHIFFLLEFVGEFQARIGYKEAGGGRAAFKVDAYYQTDWLPWEKLPLSLSGLNLDAVYENFVRQVAGEKLAAGVSGTADESLKDIVARDKERQNLLKQIAALENKVRREKQFNKQVELNEQLKKLQAELDGMAGR</sequence>
<dbReference type="InterPro" id="IPR025503">
    <property type="entry name" value="DUF4391"/>
</dbReference>
<keyword evidence="1" id="KW-0175">Coiled coil</keyword>
<evidence type="ECO:0000256" key="1">
    <source>
        <dbReference type="SAM" id="Coils"/>
    </source>
</evidence>
<organism evidence="2">
    <name type="scientific">uncultured delta proteobacterium</name>
    <dbReference type="NCBI Taxonomy" id="34034"/>
    <lineage>
        <taxon>Bacteria</taxon>
        <taxon>Deltaproteobacteria</taxon>
        <taxon>environmental samples</taxon>
    </lineage>
</organism>